<dbReference type="GO" id="GO:0005524">
    <property type="term" value="F:ATP binding"/>
    <property type="evidence" value="ECO:0007669"/>
    <property type="project" value="UniProtKB-KW"/>
</dbReference>
<comment type="caution">
    <text evidence="6">The sequence shown here is derived from an EMBL/GenBank/DDBJ whole genome shotgun (WGS) entry which is preliminary data.</text>
</comment>
<dbReference type="Proteomes" id="UP001226720">
    <property type="component" value="Unassembled WGS sequence"/>
</dbReference>
<feature type="domain" description="ABC transporter" evidence="5">
    <location>
        <begin position="3"/>
        <end position="228"/>
    </location>
</feature>
<evidence type="ECO:0000256" key="4">
    <source>
        <dbReference type="ARBA" id="ARBA00022840"/>
    </source>
</evidence>
<gene>
    <name evidence="6" type="ORF">QO000_001449</name>
</gene>
<dbReference type="RefSeq" id="WP_301550279.1">
    <property type="nucleotide sequence ID" value="NZ_JAQRMZ010000001.1"/>
</dbReference>
<evidence type="ECO:0000256" key="2">
    <source>
        <dbReference type="ARBA" id="ARBA00022448"/>
    </source>
</evidence>
<dbReference type="SMART" id="SM00382">
    <property type="entry name" value="AAA"/>
    <property type="match status" value="1"/>
</dbReference>
<keyword evidence="7" id="KW-1185">Reference proteome</keyword>
<comment type="similarity">
    <text evidence="1">Belongs to the ABC transporter superfamily.</text>
</comment>
<evidence type="ECO:0000313" key="6">
    <source>
        <dbReference type="EMBL" id="MDQ0482480.1"/>
    </source>
</evidence>
<protein>
    <submittedName>
        <fullName evidence="6">ABC-2 type transport system ATP-binding protein</fullName>
    </submittedName>
</protein>
<keyword evidence="4 6" id="KW-0067">ATP-binding</keyword>
<evidence type="ECO:0000259" key="5">
    <source>
        <dbReference type="PROSITE" id="PS50893"/>
    </source>
</evidence>
<dbReference type="InterPro" id="IPR003593">
    <property type="entry name" value="AAA+_ATPase"/>
</dbReference>
<dbReference type="InterPro" id="IPR027417">
    <property type="entry name" value="P-loop_NTPase"/>
</dbReference>
<dbReference type="InterPro" id="IPR017871">
    <property type="entry name" value="ABC_transporter-like_CS"/>
</dbReference>
<name>A0ABU0JZD9_9BACL</name>
<dbReference type="PANTHER" id="PTHR43335:SF4">
    <property type="entry name" value="ABC TRANSPORTER, ATP-BINDING PROTEIN"/>
    <property type="match status" value="1"/>
</dbReference>
<evidence type="ECO:0000256" key="3">
    <source>
        <dbReference type="ARBA" id="ARBA00022741"/>
    </source>
</evidence>
<dbReference type="EMBL" id="JAUSWM010000002">
    <property type="protein sequence ID" value="MDQ0482480.1"/>
    <property type="molecule type" value="Genomic_DNA"/>
</dbReference>
<dbReference type="GeneID" id="301325500"/>
<dbReference type="PANTHER" id="PTHR43335">
    <property type="entry name" value="ABC TRANSPORTER, ATP-BINDING PROTEIN"/>
    <property type="match status" value="1"/>
</dbReference>
<dbReference type="Gene3D" id="3.40.50.300">
    <property type="entry name" value="P-loop containing nucleotide triphosphate hydrolases"/>
    <property type="match status" value="1"/>
</dbReference>
<accession>A0ABU0JZD9</accession>
<reference evidence="6" key="1">
    <citation type="submission" date="2023-07" db="EMBL/GenBank/DDBJ databases">
        <title>Genomic Encyclopedia of Type Strains, Phase IV (KMG-IV): sequencing the most valuable type-strain genomes for metagenomic binning, comparative biology and taxonomic classification.</title>
        <authorList>
            <person name="Goeker M."/>
        </authorList>
    </citation>
    <scope>NUCLEOTIDE SEQUENCE [LARGE SCALE GENOMIC DNA]</scope>
    <source>
        <strain evidence="6">JSM 076093</strain>
    </source>
</reference>
<proteinExistence type="inferred from homology"/>
<dbReference type="InterPro" id="IPR003439">
    <property type="entry name" value="ABC_transporter-like_ATP-bd"/>
</dbReference>
<dbReference type="PROSITE" id="PS50893">
    <property type="entry name" value="ABC_TRANSPORTER_2"/>
    <property type="match status" value="1"/>
</dbReference>
<organism evidence="6 7">
    <name type="scientific">Guptibacillus hwajinpoensis</name>
    <dbReference type="NCBI Taxonomy" id="208199"/>
    <lineage>
        <taxon>Bacteria</taxon>
        <taxon>Bacillati</taxon>
        <taxon>Bacillota</taxon>
        <taxon>Bacilli</taxon>
        <taxon>Bacillales</taxon>
        <taxon>Guptibacillaceae</taxon>
        <taxon>Guptibacillus</taxon>
    </lineage>
</organism>
<dbReference type="Pfam" id="PF00005">
    <property type="entry name" value="ABC_tran"/>
    <property type="match status" value="1"/>
</dbReference>
<evidence type="ECO:0000256" key="1">
    <source>
        <dbReference type="ARBA" id="ARBA00005417"/>
    </source>
</evidence>
<keyword evidence="2" id="KW-0813">Transport</keyword>
<dbReference type="PROSITE" id="PS00211">
    <property type="entry name" value="ABC_TRANSPORTER_1"/>
    <property type="match status" value="1"/>
</dbReference>
<sequence length="293" mass="33300">MTLTLQDLTFIKNNKKILKNINFSLEKGETLGIIGPNGAGKSTLFKVIAGLGIPTSGNVIVDNESVFDKPHLQSKIGCFIENPVLYPYMTANENINIHLNLFKCKENEFSEVLIEQLGIEKFKDLKVKNYSLGMKQRLGIACSLIHNPDIVLLDEPTNALDVNGVKVVKDLIKYKTKNKKIILSSHRLSEIEELCDKIIIMNNGEIVEQFNTKERSTILKTHYIINVDTRKKDLKLNTPVSDLQSEGSEYKFLVSSENMNYVLKELGEKNIKIISMANEEKNLEDYFMERIMN</sequence>
<evidence type="ECO:0000313" key="7">
    <source>
        <dbReference type="Proteomes" id="UP001226720"/>
    </source>
</evidence>
<keyword evidence="3" id="KW-0547">Nucleotide-binding</keyword>
<dbReference type="SUPFAM" id="SSF52540">
    <property type="entry name" value="P-loop containing nucleoside triphosphate hydrolases"/>
    <property type="match status" value="1"/>
</dbReference>